<feature type="transmembrane region" description="Helical" evidence="1">
    <location>
        <begin position="131"/>
        <end position="152"/>
    </location>
</feature>
<keyword evidence="1" id="KW-0812">Transmembrane</keyword>
<keyword evidence="1" id="KW-0472">Membrane</keyword>
<evidence type="ECO:0000313" key="3">
    <source>
        <dbReference type="Proteomes" id="UP000003811"/>
    </source>
</evidence>
<dbReference type="AlphaFoldDB" id="A0A8T8BX71"/>
<evidence type="ECO:0000256" key="1">
    <source>
        <dbReference type="SAM" id="Phobius"/>
    </source>
</evidence>
<reference evidence="2 3" key="1">
    <citation type="journal article" date="2011" name="PLoS Pathog.">
        <title>Dynamic evolution of pathogenicity revealed by sequencing and comparative genomics of 19 Pseudomonas syringae isolates.</title>
        <authorList>
            <person name="Baltrus D.A."/>
            <person name="Nishimura M.T."/>
            <person name="Romanchuk A."/>
            <person name="Chang J.H."/>
            <person name="Mukhtar M.S."/>
            <person name="Cherkis K."/>
            <person name="Roach J."/>
            <person name="Grant S.R."/>
            <person name="Jones C.D."/>
            <person name="Dangl J.L."/>
        </authorList>
    </citation>
    <scope>NUCLEOTIDE SEQUENCE [LARGE SCALE GENOMIC DNA]</scope>
    <source>
        <strain evidence="2 3">ES4326</strain>
    </source>
</reference>
<gene>
    <name evidence="2" type="ORF">PMA4326_002715</name>
</gene>
<dbReference type="Proteomes" id="UP000003811">
    <property type="component" value="Chromosome"/>
</dbReference>
<feature type="transmembrane region" description="Helical" evidence="1">
    <location>
        <begin position="101"/>
        <end position="125"/>
    </location>
</feature>
<dbReference type="RefSeq" id="WP_007252412.1">
    <property type="nucleotide sequence ID" value="NZ_CP047260.1"/>
</dbReference>
<proteinExistence type="predicted"/>
<organism evidence="2 3">
    <name type="scientific">Pseudomonas syringae pv. maculicola str. ES4326</name>
    <dbReference type="NCBI Taxonomy" id="629265"/>
    <lineage>
        <taxon>Bacteria</taxon>
        <taxon>Pseudomonadati</taxon>
        <taxon>Pseudomonadota</taxon>
        <taxon>Gammaproteobacteria</taxon>
        <taxon>Pseudomonadales</taxon>
        <taxon>Pseudomonadaceae</taxon>
        <taxon>Pseudomonas</taxon>
    </lineage>
</organism>
<protein>
    <submittedName>
        <fullName evidence="2">Uncharacterized protein</fullName>
    </submittedName>
</protein>
<accession>A0A8T8BX71</accession>
<evidence type="ECO:0000313" key="2">
    <source>
        <dbReference type="EMBL" id="QHE95646.1"/>
    </source>
</evidence>
<dbReference type="EMBL" id="CP047260">
    <property type="protein sequence ID" value="QHE95646.1"/>
    <property type="molecule type" value="Genomic_DNA"/>
</dbReference>
<keyword evidence="1" id="KW-1133">Transmembrane helix</keyword>
<name>A0A8T8BX71_PSEYM</name>
<sequence>MKFDCVKFAGKVDYVRSVNPINGGHKIRVSIDGAVIPNLQVSNKLYEELEAGETATLYGIFNRSKKKEKNHGVIYGLQNERGEKIFDTSQRFKVPIAMTGFAVIAFCVMFVVGWVPTLFALGLLFRHDPDVFSNATVLAAVEGALAALFFLWRAQVMLSATANPEGWESIEPATLSSRFSKFHK</sequence>